<sequence length="119" mass="13513">MHYIKWNEAQTSYEIWHGPSIGVAAMTAMGYVRVETLPVVTPETPPLDSLVFSKYQVAKKLMELGLWENIKSGLSDEQRDFLYLAQDFSLADPNFAAIYSQLKSQIPDVEELLRECVLS</sequence>
<reference evidence="1 2" key="1">
    <citation type="submission" date="2019-08" db="EMBL/GenBank/DDBJ databases">
        <title>In-depth cultivation of the pig gut microbiome towards novel bacterial diversity and tailored functional studies.</title>
        <authorList>
            <person name="Wylensek D."/>
            <person name="Hitch T.C.A."/>
            <person name="Clavel T."/>
        </authorList>
    </citation>
    <scope>NUCLEOTIDE SEQUENCE [LARGE SCALE GENOMIC DNA]</scope>
    <source>
        <strain evidence="1 2">BBE-744-WT-12</strain>
    </source>
</reference>
<name>A0A844G929_9BACT</name>
<dbReference type="RefSeq" id="WP_154420548.1">
    <property type="nucleotide sequence ID" value="NZ_VUNS01000035.1"/>
</dbReference>
<protein>
    <submittedName>
        <fullName evidence="1">Uncharacterized protein</fullName>
    </submittedName>
</protein>
<accession>A0A844G929</accession>
<organism evidence="1 2">
    <name type="scientific">Victivallis lenta</name>
    <dbReference type="NCBI Taxonomy" id="2606640"/>
    <lineage>
        <taxon>Bacteria</taxon>
        <taxon>Pseudomonadati</taxon>
        <taxon>Lentisphaerota</taxon>
        <taxon>Lentisphaeria</taxon>
        <taxon>Victivallales</taxon>
        <taxon>Victivallaceae</taxon>
        <taxon>Victivallis</taxon>
    </lineage>
</organism>
<dbReference type="Proteomes" id="UP000435649">
    <property type="component" value="Unassembled WGS sequence"/>
</dbReference>
<proteinExistence type="predicted"/>
<gene>
    <name evidence="1" type="ORF">FYJ85_20200</name>
</gene>
<dbReference type="EMBL" id="VUNS01000035">
    <property type="protein sequence ID" value="MST99352.1"/>
    <property type="molecule type" value="Genomic_DNA"/>
</dbReference>
<comment type="caution">
    <text evidence="1">The sequence shown here is derived from an EMBL/GenBank/DDBJ whole genome shotgun (WGS) entry which is preliminary data.</text>
</comment>
<keyword evidence="2" id="KW-1185">Reference proteome</keyword>
<evidence type="ECO:0000313" key="1">
    <source>
        <dbReference type="EMBL" id="MST99352.1"/>
    </source>
</evidence>
<evidence type="ECO:0000313" key="2">
    <source>
        <dbReference type="Proteomes" id="UP000435649"/>
    </source>
</evidence>
<dbReference type="AlphaFoldDB" id="A0A844G929"/>